<dbReference type="Gramene" id="LPERR01G11130.1">
    <property type="protein sequence ID" value="LPERR01G11130.1"/>
    <property type="gene ID" value="LPERR01G11130"/>
</dbReference>
<evidence type="ECO:0000313" key="2">
    <source>
        <dbReference type="EnsemblPlants" id="LPERR01G11130.1"/>
    </source>
</evidence>
<evidence type="ECO:0000256" key="1">
    <source>
        <dbReference type="SAM" id="MobiDB-lite"/>
    </source>
</evidence>
<reference evidence="2" key="3">
    <citation type="submission" date="2015-04" db="UniProtKB">
        <authorList>
            <consortium name="EnsemblPlants"/>
        </authorList>
    </citation>
    <scope>IDENTIFICATION</scope>
</reference>
<sequence>MGFTVQRTRREYVRPSSPTPPGSLHLSIIDRIVGLRHLAAPSTSSPPPPHASTSMSSPRRISRCRRQGSLRVYT</sequence>
<dbReference type="AlphaFoldDB" id="A0A0D9UZW6"/>
<name>A0A0D9UZW6_9ORYZ</name>
<keyword evidence="3" id="KW-1185">Reference proteome</keyword>
<reference evidence="3" key="2">
    <citation type="submission" date="2013-12" db="EMBL/GenBank/DDBJ databases">
        <authorList>
            <person name="Yu Y."/>
            <person name="Lee S."/>
            <person name="de Baynast K."/>
            <person name="Wissotski M."/>
            <person name="Liu L."/>
            <person name="Talag J."/>
            <person name="Goicoechea J."/>
            <person name="Angelova A."/>
            <person name="Jetty R."/>
            <person name="Kudrna D."/>
            <person name="Golser W."/>
            <person name="Rivera L."/>
            <person name="Zhang J."/>
            <person name="Wing R."/>
        </authorList>
    </citation>
    <scope>NUCLEOTIDE SEQUENCE</scope>
</reference>
<feature type="region of interest" description="Disordered" evidence="1">
    <location>
        <begin position="38"/>
        <end position="74"/>
    </location>
</feature>
<accession>A0A0D9UZW6</accession>
<dbReference type="Gene3D" id="3.30.559.10">
    <property type="entry name" value="Chloramphenicol acetyltransferase-like domain"/>
    <property type="match status" value="1"/>
</dbReference>
<feature type="region of interest" description="Disordered" evidence="1">
    <location>
        <begin position="1"/>
        <end position="25"/>
    </location>
</feature>
<dbReference type="HOGENOM" id="CLU_2691306_0_0_1"/>
<reference evidence="2 3" key="1">
    <citation type="submission" date="2012-08" db="EMBL/GenBank/DDBJ databases">
        <title>Oryza genome evolution.</title>
        <authorList>
            <person name="Wing R.A."/>
        </authorList>
    </citation>
    <scope>NUCLEOTIDE SEQUENCE</scope>
</reference>
<dbReference type="GO" id="GO:0050734">
    <property type="term" value="F:hydroxycinnamoyltransferase activity"/>
    <property type="evidence" value="ECO:0007669"/>
    <property type="project" value="UniProtKB-ARBA"/>
</dbReference>
<dbReference type="EnsemblPlants" id="LPERR01G11130.1">
    <property type="protein sequence ID" value="LPERR01G11130.1"/>
    <property type="gene ID" value="LPERR01G11130"/>
</dbReference>
<proteinExistence type="predicted"/>
<evidence type="ECO:0000313" key="3">
    <source>
        <dbReference type="Proteomes" id="UP000032180"/>
    </source>
</evidence>
<dbReference type="Proteomes" id="UP000032180">
    <property type="component" value="Chromosome 1"/>
</dbReference>
<protein>
    <submittedName>
        <fullName evidence="2">Uncharacterized protein</fullName>
    </submittedName>
</protein>
<dbReference type="InterPro" id="IPR023213">
    <property type="entry name" value="CAT-like_dom_sf"/>
</dbReference>
<organism evidence="2 3">
    <name type="scientific">Leersia perrieri</name>
    <dbReference type="NCBI Taxonomy" id="77586"/>
    <lineage>
        <taxon>Eukaryota</taxon>
        <taxon>Viridiplantae</taxon>
        <taxon>Streptophyta</taxon>
        <taxon>Embryophyta</taxon>
        <taxon>Tracheophyta</taxon>
        <taxon>Spermatophyta</taxon>
        <taxon>Magnoliopsida</taxon>
        <taxon>Liliopsida</taxon>
        <taxon>Poales</taxon>
        <taxon>Poaceae</taxon>
        <taxon>BOP clade</taxon>
        <taxon>Oryzoideae</taxon>
        <taxon>Oryzeae</taxon>
        <taxon>Oryzinae</taxon>
        <taxon>Leersia</taxon>
    </lineage>
</organism>